<keyword evidence="2" id="KW-1185">Reference proteome</keyword>
<accession>A0A6S7GGG2</accession>
<protein>
    <submittedName>
        <fullName evidence="1">Uncharacterized protein</fullName>
    </submittedName>
</protein>
<dbReference type="PANTHER" id="PTHR34615">
    <property type="entry name" value="PX DOMAIN-CONTAINING PROTEIN"/>
    <property type="match status" value="1"/>
</dbReference>
<proteinExistence type="predicted"/>
<comment type="caution">
    <text evidence="1">The sequence shown here is derived from an EMBL/GenBank/DDBJ whole genome shotgun (WGS) entry which is preliminary data.</text>
</comment>
<dbReference type="PANTHER" id="PTHR34615:SF1">
    <property type="entry name" value="PX DOMAIN-CONTAINING PROTEIN"/>
    <property type="match status" value="1"/>
</dbReference>
<evidence type="ECO:0000313" key="1">
    <source>
        <dbReference type="EMBL" id="CAB3990785.1"/>
    </source>
</evidence>
<evidence type="ECO:0000313" key="2">
    <source>
        <dbReference type="Proteomes" id="UP001152795"/>
    </source>
</evidence>
<dbReference type="AlphaFoldDB" id="A0A6S7GGG2"/>
<dbReference type="EMBL" id="CACRXK020001726">
    <property type="protein sequence ID" value="CAB3990785.1"/>
    <property type="molecule type" value="Genomic_DNA"/>
</dbReference>
<gene>
    <name evidence="1" type="ORF">PACLA_8A040929</name>
</gene>
<name>A0A6S7GGG2_PARCT</name>
<organism evidence="1 2">
    <name type="scientific">Paramuricea clavata</name>
    <name type="common">Red gorgonian</name>
    <name type="synonym">Violescent sea-whip</name>
    <dbReference type="NCBI Taxonomy" id="317549"/>
    <lineage>
        <taxon>Eukaryota</taxon>
        <taxon>Metazoa</taxon>
        <taxon>Cnidaria</taxon>
        <taxon>Anthozoa</taxon>
        <taxon>Octocorallia</taxon>
        <taxon>Malacalcyonacea</taxon>
        <taxon>Plexauridae</taxon>
        <taxon>Paramuricea</taxon>
    </lineage>
</organism>
<dbReference type="OrthoDB" id="6075055at2759"/>
<dbReference type="Proteomes" id="UP001152795">
    <property type="component" value="Unassembled WGS sequence"/>
</dbReference>
<sequence length="203" mass="23858">MAEQLFMMYDENMIDDEELLLLLEENEHSNLHIGLPYWKYERFSLEDMRDDECEVEMRFKKNDIYNLAFSLKLPEVYRCYNGLVVDSVEALCVCLKRFAYPCRYADLVPRFGRPVPQLCMITNTVVDDLYERYSHLFQDLDQPWLSPENLQLYATAIHNKGSALDNWLGQFVDQSGIKETFTMPQASTCFKVSVCRGTKWINS</sequence>
<reference evidence="1" key="1">
    <citation type="submission" date="2020-04" db="EMBL/GenBank/DDBJ databases">
        <authorList>
            <person name="Alioto T."/>
            <person name="Alioto T."/>
            <person name="Gomez Garrido J."/>
        </authorList>
    </citation>
    <scope>NUCLEOTIDE SEQUENCE</scope>
    <source>
        <strain evidence="1">A484AB</strain>
    </source>
</reference>